<evidence type="ECO:0000259" key="1">
    <source>
        <dbReference type="PROSITE" id="PS50994"/>
    </source>
</evidence>
<evidence type="ECO:0000313" key="2">
    <source>
        <dbReference type="EMBL" id="VDI67125.1"/>
    </source>
</evidence>
<dbReference type="PANTHER" id="PTHR37984">
    <property type="entry name" value="PROTEIN CBG26694"/>
    <property type="match status" value="1"/>
</dbReference>
<dbReference type="Proteomes" id="UP000596742">
    <property type="component" value="Unassembled WGS sequence"/>
</dbReference>
<evidence type="ECO:0000313" key="3">
    <source>
        <dbReference type="Proteomes" id="UP000596742"/>
    </source>
</evidence>
<reference evidence="2" key="1">
    <citation type="submission" date="2018-11" db="EMBL/GenBank/DDBJ databases">
        <authorList>
            <person name="Alioto T."/>
            <person name="Alioto T."/>
        </authorList>
    </citation>
    <scope>NUCLEOTIDE SEQUENCE</scope>
</reference>
<dbReference type="GO" id="GO:0003676">
    <property type="term" value="F:nucleic acid binding"/>
    <property type="evidence" value="ECO:0007669"/>
    <property type="project" value="InterPro"/>
</dbReference>
<gene>
    <name evidence="2" type="ORF">MGAL_10B092478</name>
</gene>
<dbReference type="EMBL" id="UYJE01008769">
    <property type="protein sequence ID" value="VDI67125.1"/>
    <property type="molecule type" value="Genomic_DNA"/>
</dbReference>
<dbReference type="FunFam" id="3.30.420.10:FF:000032">
    <property type="entry name" value="Retrovirus-related Pol polyprotein from transposon 297-like Protein"/>
    <property type="match status" value="1"/>
</dbReference>
<dbReference type="InterPro" id="IPR050951">
    <property type="entry name" value="Retrovirus_Pol_polyprotein"/>
</dbReference>
<comment type="caution">
    <text evidence="2">The sequence shown here is derived from an EMBL/GenBank/DDBJ whole genome shotgun (WGS) entry which is preliminary data.</text>
</comment>
<dbReference type="InterPro" id="IPR012337">
    <property type="entry name" value="RNaseH-like_sf"/>
</dbReference>
<dbReference type="InterPro" id="IPR036397">
    <property type="entry name" value="RNaseH_sf"/>
</dbReference>
<dbReference type="PANTHER" id="PTHR37984:SF15">
    <property type="entry name" value="INTEGRASE CATALYTIC DOMAIN-CONTAINING PROTEIN"/>
    <property type="match status" value="1"/>
</dbReference>
<accession>A0A8B6GPX0</accession>
<dbReference type="GO" id="GO:0015074">
    <property type="term" value="P:DNA integration"/>
    <property type="evidence" value="ECO:0007669"/>
    <property type="project" value="InterPro"/>
</dbReference>
<dbReference type="Gene3D" id="3.30.420.10">
    <property type="entry name" value="Ribonuclease H-like superfamily/Ribonuclease H"/>
    <property type="match status" value="1"/>
</dbReference>
<dbReference type="SUPFAM" id="SSF53098">
    <property type="entry name" value="Ribonuclease H-like"/>
    <property type="match status" value="1"/>
</dbReference>
<protein>
    <recommendedName>
        <fullName evidence="1">Integrase catalytic domain-containing protein</fullName>
    </recommendedName>
</protein>
<dbReference type="AlphaFoldDB" id="A0A8B6GPX0"/>
<dbReference type="PROSITE" id="PS50994">
    <property type="entry name" value="INTEGRASE"/>
    <property type="match status" value="1"/>
</dbReference>
<feature type="domain" description="Integrase catalytic" evidence="1">
    <location>
        <begin position="52"/>
        <end position="208"/>
    </location>
</feature>
<sequence length="322" mass="37320">MEWDTSVLNEHLILSEENVIGRTEIADYCDTCERCKVGKLGRTVKTTFKSVLAKRPLEIVAIDFTVLERGVGGLENVLVITDIFTKYTQAIPTRDQKAKTVARILLKEWIIRFGAPQRLHSDQGRSFENEIIHELCKIYGVKKTKTLPYYPEGNSVCERFNRTMQNLLRTTDKKSRWPELLPELVYAYNCTPHSTTGYSPYFLFFGREPTIPLDQLLGTEQEVTFEKEEWITEHFNNLKQAFEFAADRTEKQALSRQTTLNKKVDNKELPVGSRVFLRNHPKGRAKIQDAWNSKPFRIIEKHENIYKVEPLLGCGEPKNVHR</sequence>
<organism evidence="2 3">
    <name type="scientific">Mytilus galloprovincialis</name>
    <name type="common">Mediterranean mussel</name>
    <dbReference type="NCBI Taxonomy" id="29158"/>
    <lineage>
        <taxon>Eukaryota</taxon>
        <taxon>Metazoa</taxon>
        <taxon>Spiralia</taxon>
        <taxon>Lophotrochozoa</taxon>
        <taxon>Mollusca</taxon>
        <taxon>Bivalvia</taxon>
        <taxon>Autobranchia</taxon>
        <taxon>Pteriomorphia</taxon>
        <taxon>Mytilida</taxon>
        <taxon>Mytiloidea</taxon>
        <taxon>Mytilidae</taxon>
        <taxon>Mytilinae</taxon>
        <taxon>Mytilus</taxon>
    </lineage>
</organism>
<dbReference type="Pfam" id="PF00665">
    <property type="entry name" value="rve"/>
    <property type="match status" value="1"/>
</dbReference>
<keyword evidence="3" id="KW-1185">Reference proteome</keyword>
<name>A0A8B6GPX0_MYTGA</name>
<proteinExistence type="predicted"/>
<dbReference type="OrthoDB" id="6151170at2759"/>
<dbReference type="InterPro" id="IPR001584">
    <property type="entry name" value="Integrase_cat-core"/>
</dbReference>